<dbReference type="HOGENOM" id="CLU_2405807_0_0_1"/>
<dbReference type="Gramene" id="ERN00009">
    <property type="protein sequence ID" value="ERN00009"/>
    <property type="gene ID" value="AMTR_s00857p00010290"/>
</dbReference>
<accession>W1NXD7</accession>
<dbReference type="AlphaFoldDB" id="W1NXD7"/>
<evidence type="ECO:0000313" key="2">
    <source>
        <dbReference type="Proteomes" id="UP000017836"/>
    </source>
</evidence>
<reference evidence="2" key="1">
    <citation type="journal article" date="2013" name="Science">
        <title>The Amborella genome and the evolution of flowering plants.</title>
        <authorList>
            <consortium name="Amborella Genome Project"/>
        </authorList>
    </citation>
    <scope>NUCLEOTIDE SEQUENCE [LARGE SCALE GENOMIC DNA]</scope>
</reference>
<dbReference type="EMBL" id="KI394964">
    <property type="protein sequence ID" value="ERN00009.1"/>
    <property type="molecule type" value="Genomic_DNA"/>
</dbReference>
<evidence type="ECO:0000313" key="1">
    <source>
        <dbReference type="EMBL" id="ERN00009.1"/>
    </source>
</evidence>
<proteinExistence type="predicted"/>
<organism evidence="1 2">
    <name type="scientific">Amborella trichopoda</name>
    <dbReference type="NCBI Taxonomy" id="13333"/>
    <lineage>
        <taxon>Eukaryota</taxon>
        <taxon>Viridiplantae</taxon>
        <taxon>Streptophyta</taxon>
        <taxon>Embryophyta</taxon>
        <taxon>Tracheophyta</taxon>
        <taxon>Spermatophyta</taxon>
        <taxon>Magnoliopsida</taxon>
        <taxon>Amborellales</taxon>
        <taxon>Amborellaceae</taxon>
        <taxon>Amborella</taxon>
    </lineage>
</organism>
<sequence length="93" mass="10477">FIGLVQGTNNDAEIKSNHLGIQKAKCLNIQNPAFHNGFCWSSSRPQNKAEIKADHLGIQKAKCLNIQNPAFHNGFCWSSSRQQTKQRSKPTIW</sequence>
<keyword evidence="2" id="KW-1185">Reference proteome</keyword>
<dbReference type="Proteomes" id="UP000017836">
    <property type="component" value="Unassembled WGS sequence"/>
</dbReference>
<gene>
    <name evidence="1" type="ORF">AMTR_s00857p00010290</name>
</gene>
<feature type="non-terminal residue" evidence="1">
    <location>
        <position position="93"/>
    </location>
</feature>
<name>W1NXD7_AMBTC</name>
<protein>
    <submittedName>
        <fullName evidence="1">Uncharacterized protein</fullName>
    </submittedName>
</protein>
<feature type="non-terminal residue" evidence="1">
    <location>
        <position position="1"/>
    </location>
</feature>